<organism evidence="2 3">
    <name type="scientific">Micromonospora craterilacus</name>
    <dbReference type="NCBI Taxonomy" id="1655439"/>
    <lineage>
        <taxon>Bacteria</taxon>
        <taxon>Bacillati</taxon>
        <taxon>Actinomycetota</taxon>
        <taxon>Actinomycetes</taxon>
        <taxon>Micromonosporales</taxon>
        <taxon>Micromonosporaceae</taxon>
        <taxon>Micromonospora</taxon>
    </lineage>
</organism>
<accession>A0A2W2G7M5</accession>
<comment type="caution">
    <text evidence="2">The sequence shown here is derived from an EMBL/GenBank/DDBJ whole genome shotgun (WGS) entry which is preliminary data.</text>
</comment>
<dbReference type="EMBL" id="POTY01000015">
    <property type="protein sequence ID" value="PZG22874.1"/>
    <property type="molecule type" value="Genomic_DNA"/>
</dbReference>
<keyword evidence="1" id="KW-1133">Transmembrane helix</keyword>
<dbReference type="AlphaFoldDB" id="A0A2W2G7M5"/>
<protein>
    <submittedName>
        <fullName evidence="2">Uncharacterized protein</fullName>
    </submittedName>
</protein>
<keyword evidence="1" id="KW-0472">Membrane</keyword>
<name>A0A2W2G7M5_9ACTN</name>
<proteinExistence type="predicted"/>
<dbReference type="RefSeq" id="WP_111212500.1">
    <property type="nucleotide sequence ID" value="NZ_POTY01000015.1"/>
</dbReference>
<evidence type="ECO:0000256" key="1">
    <source>
        <dbReference type="SAM" id="Phobius"/>
    </source>
</evidence>
<dbReference type="OrthoDB" id="8593648at2"/>
<keyword evidence="3" id="KW-1185">Reference proteome</keyword>
<feature type="transmembrane region" description="Helical" evidence="1">
    <location>
        <begin position="158"/>
        <end position="182"/>
    </location>
</feature>
<dbReference type="Proteomes" id="UP000248924">
    <property type="component" value="Unassembled WGS sequence"/>
</dbReference>
<feature type="transmembrane region" description="Helical" evidence="1">
    <location>
        <begin position="188"/>
        <end position="206"/>
    </location>
</feature>
<evidence type="ECO:0000313" key="2">
    <source>
        <dbReference type="EMBL" id="PZG22874.1"/>
    </source>
</evidence>
<gene>
    <name evidence="2" type="ORF">C1I95_04585</name>
</gene>
<sequence>MGFAKDARDVRDQTLPRQQRVLAWRRCLGRYAPYGLRQTLDHLRARFGSFDDPAALAAAVSALEASRAVWLAEVDRFGRHRRAAKAQGRRRVTVADVAGYRQWGWPGGVPAGGPEPGGLADRPLAPEFLAAYGMVLWDPVPVNHRRRVRRLPAARSPYAAFFGLLGCGGFGLALLALVGWALLDPPVVAGWSFAVAGVVALVFFAWRESGRVVHRPGLAAENDRVRALADAAEARWRAQRRRSFDLR</sequence>
<keyword evidence="1" id="KW-0812">Transmembrane</keyword>
<reference evidence="2 3" key="1">
    <citation type="submission" date="2018-01" db="EMBL/GenBank/DDBJ databases">
        <title>Draft genome sequence of Jishengella sp. NA12.</title>
        <authorList>
            <person name="Sahin N."/>
            <person name="Ay H."/>
            <person name="Saygin H."/>
        </authorList>
    </citation>
    <scope>NUCLEOTIDE SEQUENCE [LARGE SCALE GENOMIC DNA]</scope>
    <source>
        <strain evidence="2 3">NA12</strain>
    </source>
</reference>
<evidence type="ECO:0000313" key="3">
    <source>
        <dbReference type="Proteomes" id="UP000248924"/>
    </source>
</evidence>